<evidence type="ECO:0000256" key="3">
    <source>
        <dbReference type="ARBA" id="ARBA00022729"/>
    </source>
</evidence>
<dbReference type="InterPro" id="IPR013780">
    <property type="entry name" value="Glyco_hydro_b"/>
</dbReference>
<evidence type="ECO:0000256" key="1">
    <source>
        <dbReference type="ARBA" id="ARBA00004613"/>
    </source>
</evidence>
<dbReference type="InterPro" id="IPR011050">
    <property type="entry name" value="Pectin_lyase_fold/virulence"/>
</dbReference>
<evidence type="ECO:0000313" key="6">
    <source>
        <dbReference type="Proteomes" id="UP000293589"/>
    </source>
</evidence>
<dbReference type="SUPFAM" id="SSF51126">
    <property type="entry name" value="Pectin lyase-like"/>
    <property type="match status" value="1"/>
</dbReference>
<comment type="subcellular location">
    <subcellularLocation>
        <location evidence="1">Secreted</location>
    </subcellularLocation>
</comment>
<accession>A0A4V0YB87</accession>
<feature type="domain" description="Glycoside hydrolase 120 insertion" evidence="4">
    <location>
        <begin position="81"/>
        <end position="207"/>
    </location>
</feature>
<dbReference type="InterPro" id="IPR012334">
    <property type="entry name" value="Pectin_lyas_fold"/>
</dbReference>
<reference evidence="5 6" key="1">
    <citation type="submission" date="2019-01" db="EMBL/GenBank/DDBJ databases">
        <title>Complete genome sequence of Bifidobacterium gallinarum CACC 514.</title>
        <authorList>
            <person name="Jung M."/>
        </authorList>
    </citation>
    <scope>NUCLEOTIDE SEQUENCE [LARGE SCALE GENOMIC DNA]</scope>
    <source>
        <strain evidence="5 6">CACC 514</strain>
    </source>
</reference>
<name>A0A4V0YB87_9BIFI</name>
<dbReference type="RefSeq" id="WP_129237877.1">
    <property type="nucleotide sequence ID" value="NZ_CP035464.1"/>
</dbReference>
<proteinExistence type="predicted"/>
<sequence length="665" mass="73424">MAFEFHVRPDGDDLSAGDLVHPFATISKAAELARPGDTVIVHEGVYREQVDPAHGGVSNLERITYRAAEGERPVIKGSERITTWEHDRGNVWKVTLPNTFFGAFNPYLEPIFGDWLNAPDRNTDAPKHLGDVYLNGRSFYEVTDPAELDDPQIRTTLTDNALQVTRPVDDPDQTRYVWYCEVDERAETTTIWANFQGTDPNAEMVEINVRRSCFFPSRTHIDYISVIGFEMAQAATPWAPPTAPQIGMVGPNWARGWIIRDNVLHDAKCSAVCLGKDASTGDNEWYRTERKTGYQYQLEAVFKGLRVGWAKGVVGGHQVIGNTIHHCGQNAIVGHMGCAFSEIAYNHCHHIGLKREFFGWEVAGIKFHAALDTQIHHNDIHDCSLGLWLDWQAQGTRVSSNVMHHNVRDVMIEVTHGPCLLDNNVFASPCTFQQFAQGTALVHNLIAGRIDLHRVMDRSTPYHFPHITEVAGCAFVSGGDDRYYNNVFTQPDGGEDCPGEVALEAYAGYPTSMEGYIANIHKAVAEGLQGGGDPSPVQPLYVGGNAYCGVPVAEQERDTAGIDAALAITVEESDDGPVVNVEVPAALVTERTPLVGTADLGTPRIVEALYENPDGTPILFDTDIIGEQRNHTVLPGPFAELHPGTNRFAITRRTLIGFWNHKQRS</sequence>
<evidence type="ECO:0000313" key="5">
    <source>
        <dbReference type="EMBL" id="QAY33392.1"/>
    </source>
</evidence>
<evidence type="ECO:0000259" key="4">
    <source>
        <dbReference type="Pfam" id="PF21258"/>
    </source>
</evidence>
<dbReference type="Pfam" id="PF21258">
    <property type="entry name" value="Glyco_hydro_120_ins"/>
    <property type="match status" value="1"/>
</dbReference>
<protein>
    <submittedName>
        <fullName evidence="5">Right-handed parallel beta-helix repeat-containing protein</fullName>
    </submittedName>
</protein>
<organism evidence="5 6">
    <name type="scientific">Bifidobacterium pullorum subsp. gallinarum</name>
    <dbReference type="NCBI Taxonomy" id="78344"/>
    <lineage>
        <taxon>Bacteria</taxon>
        <taxon>Bacillati</taxon>
        <taxon>Actinomycetota</taxon>
        <taxon>Actinomycetes</taxon>
        <taxon>Bifidobacteriales</taxon>
        <taxon>Bifidobacteriaceae</taxon>
        <taxon>Bifidobacterium</taxon>
    </lineage>
</organism>
<evidence type="ECO:0000256" key="2">
    <source>
        <dbReference type="ARBA" id="ARBA00022525"/>
    </source>
</evidence>
<dbReference type="AlphaFoldDB" id="A0A4V0YB87"/>
<dbReference type="GO" id="GO:0016837">
    <property type="term" value="F:carbon-oxygen lyase activity, acting on polysaccharides"/>
    <property type="evidence" value="ECO:0007669"/>
    <property type="project" value="TreeGrafter"/>
</dbReference>
<dbReference type="Gene3D" id="2.160.20.10">
    <property type="entry name" value="Single-stranded right-handed beta-helix, Pectin lyase-like"/>
    <property type="match status" value="1"/>
</dbReference>
<dbReference type="Proteomes" id="UP000293589">
    <property type="component" value="Chromosome"/>
</dbReference>
<dbReference type="GO" id="GO:0005576">
    <property type="term" value="C:extracellular region"/>
    <property type="evidence" value="ECO:0007669"/>
    <property type="project" value="UniProtKB-SubCell"/>
</dbReference>
<dbReference type="InterPro" id="IPR052052">
    <property type="entry name" value="Polysaccharide_Lyase_9"/>
</dbReference>
<dbReference type="PANTHER" id="PTHR40088:SF2">
    <property type="entry name" value="SECRETED SUGAR HYDROLASE"/>
    <property type="match status" value="1"/>
</dbReference>
<dbReference type="PANTHER" id="PTHR40088">
    <property type="entry name" value="PECTATE LYASE (EUROFUNG)"/>
    <property type="match status" value="1"/>
</dbReference>
<keyword evidence="2" id="KW-0964">Secreted</keyword>
<dbReference type="KEGG" id="bgx:ESN35_08245"/>
<dbReference type="InterPro" id="IPR049169">
    <property type="entry name" value="Glyco_hydro_120_ins"/>
</dbReference>
<gene>
    <name evidence="5" type="ORF">ESN35_08245</name>
</gene>
<dbReference type="Gene3D" id="2.60.40.1180">
    <property type="entry name" value="Golgi alpha-mannosidase II"/>
    <property type="match status" value="1"/>
</dbReference>
<dbReference type="STRING" id="78344.BIGA_1420"/>
<keyword evidence="3" id="KW-0732">Signal</keyword>
<dbReference type="EMBL" id="CP035464">
    <property type="protein sequence ID" value="QAY33392.1"/>
    <property type="molecule type" value="Genomic_DNA"/>
</dbReference>